<reference evidence="9 10" key="1">
    <citation type="submission" date="2020-08" db="EMBL/GenBank/DDBJ databases">
        <title>Aphidius gifuensis genome sequencing and assembly.</title>
        <authorList>
            <person name="Du Z."/>
        </authorList>
    </citation>
    <scope>NUCLEOTIDE SEQUENCE [LARGE SCALE GENOMIC DNA]</scope>
    <source>
        <strain evidence="9">YNYX2018</strain>
        <tissue evidence="9">Adults</tissue>
    </source>
</reference>
<dbReference type="PRINTS" id="PR00959">
    <property type="entry name" value="MEVGALKINASE"/>
</dbReference>
<dbReference type="PROSITE" id="PS00106">
    <property type="entry name" value="GALACTOKINASE"/>
    <property type="match status" value="1"/>
</dbReference>
<keyword evidence="10" id="KW-1185">Reference proteome</keyword>
<name>A0A834XKY3_APHGI</name>
<protein>
    <recommendedName>
        <fullName evidence="11">Galactokinase</fullName>
    </recommendedName>
</protein>
<keyword evidence="5" id="KW-0067">ATP-binding</keyword>
<proteinExistence type="inferred from homology"/>
<feature type="domain" description="Galactokinase N-terminal" evidence="8">
    <location>
        <begin position="40"/>
        <end position="86"/>
    </location>
</feature>
<dbReference type="PROSITE" id="PS00627">
    <property type="entry name" value="GHMP_KINASES_ATP"/>
    <property type="match status" value="1"/>
</dbReference>
<dbReference type="InterPro" id="IPR020568">
    <property type="entry name" value="Ribosomal_Su5_D2-typ_SF"/>
</dbReference>
<evidence type="ECO:0000259" key="6">
    <source>
        <dbReference type="Pfam" id="PF00288"/>
    </source>
</evidence>
<dbReference type="InterPro" id="IPR000705">
    <property type="entry name" value="Galactokinase"/>
</dbReference>
<dbReference type="Gene3D" id="3.30.70.3170">
    <property type="match status" value="1"/>
</dbReference>
<feature type="domain" description="GHMP kinase C-terminal" evidence="7">
    <location>
        <begin position="374"/>
        <end position="442"/>
    </location>
</feature>
<dbReference type="PRINTS" id="PR00473">
    <property type="entry name" value="GALCTOKINASE"/>
</dbReference>
<evidence type="ECO:0000256" key="2">
    <source>
        <dbReference type="ARBA" id="ARBA00022679"/>
    </source>
</evidence>
<dbReference type="SUPFAM" id="SSF54211">
    <property type="entry name" value="Ribosomal protein S5 domain 2-like"/>
    <property type="match status" value="1"/>
</dbReference>
<dbReference type="OrthoDB" id="187738at2759"/>
<gene>
    <name evidence="9" type="ORF">HCN44_001174</name>
</gene>
<dbReference type="Pfam" id="PF00288">
    <property type="entry name" value="GHMP_kinases_N"/>
    <property type="match status" value="1"/>
</dbReference>
<dbReference type="EMBL" id="JACMRX010000005">
    <property type="protein sequence ID" value="KAF7988601.1"/>
    <property type="molecule type" value="Genomic_DNA"/>
</dbReference>
<feature type="domain" description="GHMP kinase N-terminal" evidence="6">
    <location>
        <begin position="143"/>
        <end position="219"/>
    </location>
</feature>
<organism evidence="9 10">
    <name type="scientific">Aphidius gifuensis</name>
    <name type="common">Parasitoid wasp</name>
    <dbReference type="NCBI Taxonomy" id="684658"/>
    <lineage>
        <taxon>Eukaryota</taxon>
        <taxon>Metazoa</taxon>
        <taxon>Ecdysozoa</taxon>
        <taxon>Arthropoda</taxon>
        <taxon>Hexapoda</taxon>
        <taxon>Insecta</taxon>
        <taxon>Pterygota</taxon>
        <taxon>Neoptera</taxon>
        <taxon>Endopterygota</taxon>
        <taxon>Hymenoptera</taxon>
        <taxon>Apocrita</taxon>
        <taxon>Ichneumonoidea</taxon>
        <taxon>Braconidae</taxon>
        <taxon>Aphidiinae</taxon>
        <taxon>Aphidius</taxon>
    </lineage>
</organism>
<dbReference type="Gene3D" id="3.30.230.10">
    <property type="match status" value="1"/>
</dbReference>
<dbReference type="InterPro" id="IPR006206">
    <property type="entry name" value="Mevalonate/galactokinase"/>
</dbReference>
<dbReference type="InterPro" id="IPR019741">
    <property type="entry name" value="Galactokinase_CS"/>
</dbReference>
<dbReference type="InterPro" id="IPR036554">
    <property type="entry name" value="GHMP_kinase_C_sf"/>
</dbReference>
<evidence type="ECO:0000256" key="5">
    <source>
        <dbReference type="ARBA" id="ARBA00022840"/>
    </source>
</evidence>
<accession>A0A834XKY3</accession>
<dbReference type="Proteomes" id="UP000639338">
    <property type="component" value="Unassembled WGS sequence"/>
</dbReference>
<comment type="similarity">
    <text evidence="1">Belongs to the GHMP kinase family. GalK subfamily.</text>
</comment>
<dbReference type="InterPro" id="IPR013750">
    <property type="entry name" value="GHMP_kinase_C_dom"/>
</dbReference>
<dbReference type="Gene3D" id="1.20.1440.340">
    <property type="match status" value="1"/>
</dbReference>
<evidence type="ECO:0000259" key="8">
    <source>
        <dbReference type="Pfam" id="PF10509"/>
    </source>
</evidence>
<dbReference type="InterPro" id="IPR014721">
    <property type="entry name" value="Ribsml_uS5_D2-typ_fold_subgr"/>
</dbReference>
<dbReference type="PANTHER" id="PTHR10457">
    <property type="entry name" value="MEVALONATE KINASE/GALACTOKINASE"/>
    <property type="match status" value="1"/>
</dbReference>
<dbReference type="NCBIfam" id="TIGR00131">
    <property type="entry name" value="gal_kin"/>
    <property type="match status" value="1"/>
</dbReference>
<evidence type="ECO:0000259" key="7">
    <source>
        <dbReference type="Pfam" id="PF08544"/>
    </source>
</evidence>
<dbReference type="Pfam" id="PF08544">
    <property type="entry name" value="GHMP_kinases_C"/>
    <property type="match status" value="1"/>
</dbReference>
<dbReference type="Pfam" id="PF10509">
    <property type="entry name" value="GalKase_gal_bdg"/>
    <property type="match status" value="1"/>
</dbReference>
<evidence type="ECO:0000313" key="9">
    <source>
        <dbReference type="EMBL" id="KAF7988601.1"/>
    </source>
</evidence>
<keyword evidence="4" id="KW-0418">Kinase</keyword>
<evidence type="ECO:0000256" key="1">
    <source>
        <dbReference type="ARBA" id="ARBA00006566"/>
    </source>
</evidence>
<dbReference type="PIRSF" id="PIRSF000530">
    <property type="entry name" value="Galactokinase"/>
    <property type="match status" value="1"/>
</dbReference>
<dbReference type="InterPro" id="IPR006203">
    <property type="entry name" value="GHMP_knse_ATP-bd_CS"/>
</dbReference>
<dbReference type="GO" id="GO:0005524">
    <property type="term" value="F:ATP binding"/>
    <property type="evidence" value="ECO:0007669"/>
    <property type="project" value="UniProtKB-KW"/>
</dbReference>
<dbReference type="InterPro" id="IPR006204">
    <property type="entry name" value="GHMP_kinase_N_dom"/>
</dbReference>
<dbReference type="AlphaFoldDB" id="A0A834XKY3"/>
<dbReference type="SUPFAM" id="SSF55060">
    <property type="entry name" value="GHMP Kinase, C-terminal domain"/>
    <property type="match status" value="1"/>
</dbReference>
<dbReference type="PANTHER" id="PTHR10457:SF7">
    <property type="entry name" value="GALACTOKINASE-RELATED"/>
    <property type="match status" value="1"/>
</dbReference>
<comment type="caution">
    <text evidence="9">The sequence shown here is derived from an EMBL/GenBank/DDBJ whole genome shotgun (WGS) entry which is preliminary data.</text>
</comment>
<evidence type="ECO:0000256" key="4">
    <source>
        <dbReference type="ARBA" id="ARBA00022777"/>
    </source>
</evidence>
<keyword evidence="3" id="KW-0547">Nucleotide-binding</keyword>
<dbReference type="GO" id="GO:0006012">
    <property type="term" value="P:galactose metabolic process"/>
    <property type="evidence" value="ECO:0007669"/>
    <property type="project" value="InterPro"/>
</dbReference>
<evidence type="ECO:0000256" key="3">
    <source>
        <dbReference type="ARBA" id="ARBA00022741"/>
    </source>
</evidence>
<evidence type="ECO:0008006" key="11">
    <source>
        <dbReference type="Google" id="ProtNLM"/>
    </source>
</evidence>
<dbReference type="InterPro" id="IPR019539">
    <property type="entry name" value="GalKase_N"/>
</dbReference>
<dbReference type="GO" id="GO:0004335">
    <property type="term" value="F:galactokinase activity"/>
    <property type="evidence" value="ECO:0007669"/>
    <property type="project" value="InterPro"/>
</dbReference>
<dbReference type="GO" id="GO:0005829">
    <property type="term" value="C:cytosol"/>
    <property type="evidence" value="ECO:0007669"/>
    <property type="project" value="TreeGrafter"/>
</dbReference>
<keyword evidence="2" id="KW-0808">Transferase</keyword>
<sequence>MTDIKVDQYLPIYNKNNNFVPILKPNDFMNQRLKKISNFYEMEYKKKPNFFVRVPGRVNLIGEHIDYSGYPVCPMAIEHDILIAVGNDVSCGIHVTNIDEKYSKFYGYSLSKSREEIESEKIPHWWKYFLCGVVGGLLEVSNLSKEINKSLAAVVWGTIPPAAGLSSSSALVSSGVLAATVSHELWMPRDVLVERSAKSERLIGTEGGAMDHAIAFLGKEGTAELIEFNPLRTTDVKLPHDSVFIIIDTIERHNKAQCNNYNNRVTECKLAAKIIAVKYDKPWNNINTLYDIQKQLDKDLKQMSKIAASSLKTYDINEICDVMKVTVQKLQDSSVKVEQNDKRLFAVGQRAQHVFDEALRVMEFQNVCMDKECNNQINQLGELMNQSHKSLKNLFDCSTERIDRVVDLAIDCGAAGARLTGAGWGGCVIALTTKDKLHNFLFDIKNKLKVEFNLNDDYNMDTLVFPTQPGMGASIYLN</sequence>
<evidence type="ECO:0000313" key="10">
    <source>
        <dbReference type="Proteomes" id="UP000639338"/>
    </source>
</evidence>